<name>A0ABP0ZB21_9ROSI</name>
<accession>A0ABP0ZB21</accession>
<keyword evidence="3" id="KW-1185">Reference proteome</keyword>
<evidence type="ECO:0000313" key="2">
    <source>
        <dbReference type="EMBL" id="CAK9328506.1"/>
    </source>
</evidence>
<evidence type="ECO:0000256" key="1">
    <source>
        <dbReference type="SAM" id="Phobius"/>
    </source>
</evidence>
<feature type="transmembrane region" description="Helical" evidence="1">
    <location>
        <begin position="7"/>
        <end position="28"/>
    </location>
</feature>
<proteinExistence type="predicted"/>
<keyword evidence="1" id="KW-0812">Transmembrane</keyword>
<dbReference type="Proteomes" id="UP001642487">
    <property type="component" value="Chromosome 9"/>
</dbReference>
<evidence type="ECO:0000313" key="3">
    <source>
        <dbReference type="Proteomes" id="UP001642487"/>
    </source>
</evidence>
<reference evidence="2 3" key="1">
    <citation type="submission" date="2024-03" db="EMBL/GenBank/DDBJ databases">
        <authorList>
            <person name="Gkanogiannis A."/>
            <person name="Becerra Lopez-Lavalle L."/>
        </authorList>
    </citation>
    <scope>NUCLEOTIDE SEQUENCE [LARGE SCALE GENOMIC DNA]</scope>
</reference>
<gene>
    <name evidence="2" type="ORF">CITCOLO1_LOCUS20924</name>
</gene>
<feature type="transmembrane region" description="Helical" evidence="1">
    <location>
        <begin position="48"/>
        <end position="69"/>
    </location>
</feature>
<keyword evidence="1" id="KW-1133">Transmembrane helix</keyword>
<dbReference type="EMBL" id="OZ021743">
    <property type="protein sequence ID" value="CAK9328506.1"/>
    <property type="molecule type" value="Genomic_DNA"/>
</dbReference>
<keyword evidence="1" id="KW-0472">Membrane</keyword>
<protein>
    <recommendedName>
        <fullName evidence="4">Transmembrane protein</fullName>
    </recommendedName>
</protein>
<organism evidence="2 3">
    <name type="scientific">Citrullus colocynthis</name>
    <name type="common">colocynth</name>
    <dbReference type="NCBI Taxonomy" id="252529"/>
    <lineage>
        <taxon>Eukaryota</taxon>
        <taxon>Viridiplantae</taxon>
        <taxon>Streptophyta</taxon>
        <taxon>Embryophyta</taxon>
        <taxon>Tracheophyta</taxon>
        <taxon>Spermatophyta</taxon>
        <taxon>Magnoliopsida</taxon>
        <taxon>eudicotyledons</taxon>
        <taxon>Gunneridae</taxon>
        <taxon>Pentapetalae</taxon>
        <taxon>rosids</taxon>
        <taxon>fabids</taxon>
        <taxon>Cucurbitales</taxon>
        <taxon>Cucurbitaceae</taxon>
        <taxon>Benincaseae</taxon>
        <taxon>Citrullus</taxon>
    </lineage>
</organism>
<evidence type="ECO:0008006" key="4">
    <source>
        <dbReference type="Google" id="ProtNLM"/>
    </source>
</evidence>
<sequence length="149" mass="17352">MKKLQVFFFCIIIASSLFLSFFFFSYFLSPLVSSKHRNIVLQLVEIIWVVKSSRALVFLASNAIVFILFSEKFKRLSSKGEGIEELVEGCKDCSRHSNEMNSSDEICIDDSFEEDCEEGLQDDIEKKAQEFIDLMNAFWREELICDRFL</sequence>